<dbReference type="Proteomes" id="UP000228380">
    <property type="component" value="Chromosome 14"/>
</dbReference>
<feature type="domain" description="C2" evidence="5">
    <location>
        <begin position="68"/>
        <end position="183"/>
    </location>
</feature>
<keyword evidence="2" id="KW-0812">Transmembrane</keyword>
<comment type="subcellular location">
    <subcellularLocation>
        <location evidence="1">Membrane</location>
        <topology evidence="1">Single-pass membrane protein</topology>
    </subcellularLocation>
</comment>
<reference evidence="8" key="2">
    <citation type="submission" date="2025-08" db="UniProtKB">
        <authorList>
            <consortium name="RefSeq"/>
        </authorList>
    </citation>
    <scope>IDENTIFICATION</scope>
    <source>
        <tissue evidence="8">Young leaves</tissue>
    </source>
</reference>
<dbReference type="PROSITE" id="PS51778">
    <property type="entry name" value="VAST"/>
    <property type="match status" value="1"/>
</dbReference>
<dbReference type="Gene3D" id="2.60.40.150">
    <property type="entry name" value="C2 domain"/>
    <property type="match status" value="1"/>
</dbReference>
<dbReference type="SMART" id="SM00568">
    <property type="entry name" value="GRAM"/>
    <property type="match status" value="1"/>
</dbReference>
<evidence type="ECO:0000259" key="6">
    <source>
        <dbReference type="PROSITE" id="PS51778"/>
    </source>
</evidence>
<dbReference type="OrthoDB" id="67700at2759"/>
<dbReference type="AlphaFoldDB" id="A0A8B8J8W5"/>
<dbReference type="RefSeq" id="XP_026663559.2">
    <property type="nucleotide sequence ID" value="XM_026807758.2"/>
</dbReference>
<dbReference type="KEGG" id="pda:103715994"/>
<reference evidence="7" key="1">
    <citation type="journal article" date="2019" name="Nat. Commun.">
        <title>Genome-wide association mapping of date palm fruit traits.</title>
        <authorList>
            <person name="Hazzouri K.M."/>
            <person name="Gros-Balthazard M."/>
            <person name="Flowers J.M."/>
            <person name="Copetti D."/>
            <person name="Lemansour A."/>
            <person name="Lebrun M."/>
            <person name="Masmoudi K."/>
            <person name="Ferrand S."/>
            <person name="Dhar M.I."/>
            <person name="Fresquez Z.A."/>
            <person name="Rosas U."/>
            <person name="Zhang J."/>
            <person name="Talag J."/>
            <person name="Lee S."/>
            <person name="Kudrna D."/>
            <person name="Powell R.F."/>
            <person name="Leitch I.J."/>
            <person name="Krueger R.R."/>
            <person name="Wing R.A."/>
            <person name="Amiri K.M.A."/>
            <person name="Purugganan M.D."/>
        </authorList>
    </citation>
    <scope>NUCLEOTIDE SEQUENCE [LARGE SCALE GENOMIC DNA]</scope>
    <source>
        <strain evidence="7">cv. Khalas</strain>
    </source>
</reference>
<sequence>MAEFWLDFLFPSWWEVEITVAAALFVVAVGGLISGAGGGQGDRRRGGDGPAVAKEPLVLETEDRNKSSTYFVNDPVKKDDPQDTSVYVIELELLAAKNLVGANLNGTSDPYAVIACRAQKQFSSMVPCSRNPLWGETFHFFVDDLPAQISVTIYDWDIIWKSKILGSVVVRVEGESQSGALWYTLDNTPGQVCLHISSYILPAVSSRTLNAFTGASARKSILPDNQGLLLVNKKPGPLQTLFNLPLDEVVFHSYSCALERSFLYHGRMYVSAWHICFHSNVFSKQLKVIVPFGDIHEFKRSRHAFINPAITIILQMGSGGHGVPPLGSPDGRVRYKFASFWKRNHSLRVLQRAFKRYRAMLEAEKQERAQLALYVDSSSIKGCKEQTKITEETIVSTRTYQAFINERVLVGVVNEIFPCTAEEFFTMLLSNDSKFIEEYRSARNDSNLNLSQWHVADEYDGQVREVTFRSLCRSPLCPPDTAVMERQHAILSSDKRTLVYETVQQAHDVPFGSYFEIHSKWSLKTNSETACLLDVRIGVNFKKWCIIQSKIKSGATEEYRREVGQMLEAARAYILKYKDCVIEMHEASDSPPSIQGVWILSNMDLSWRHP</sequence>
<feature type="domain" description="VASt" evidence="6">
    <location>
        <begin position="405"/>
        <end position="578"/>
    </location>
</feature>
<dbReference type="Pfam" id="PF16016">
    <property type="entry name" value="VASt"/>
    <property type="match status" value="1"/>
</dbReference>
<dbReference type="SMART" id="SM00239">
    <property type="entry name" value="C2"/>
    <property type="match status" value="1"/>
</dbReference>
<dbReference type="Gene3D" id="2.30.29.30">
    <property type="entry name" value="Pleckstrin-homology domain (PH domain)/Phosphotyrosine-binding domain (PTB)"/>
    <property type="match status" value="1"/>
</dbReference>
<dbReference type="PANTHER" id="PTHR47038">
    <property type="entry name" value="BAG-ASSOCIATED GRAM PROTEIN 1"/>
    <property type="match status" value="1"/>
</dbReference>
<evidence type="ECO:0000256" key="4">
    <source>
        <dbReference type="ARBA" id="ARBA00023136"/>
    </source>
</evidence>
<proteinExistence type="predicted"/>
<dbReference type="GeneID" id="103715994"/>
<dbReference type="GO" id="GO:0016020">
    <property type="term" value="C:membrane"/>
    <property type="evidence" value="ECO:0007669"/>
    <property type="project" value="UniProtKB-SubCell"/>
</dbReference>
<dbReference type="InterPro" id="IPR000008">
    <property type="entry name" value="C2_dom"/>
</dbReference>
<dbReference type="InterPro" id="IPR004182">
    <property type="entry name" value="GRAM"/>
</dbReference>
<dbReference type="Pfam" id="PF00168">
    <property type="entry name" value="C2"/>
    <property type="match status" value="1"/>
</dbReference>
<evidence type="ECO:0000313" key="7">
    <source>
        <dbReference type="Proteomes" id="UP000228380"/>
    </source>
</evidence>
<dbReference type="InterPro" id="IPR031968">
    <property type="entry name" value="VASt"/>
</dbReference>
<dbReference type="PANTHER" id="PTHR47038:SF1">
    <property type="entry name" value="BAG-ASSOCIATED GRAM PROTEIN 1"/>
    <property type="match status" value="1"/>
</dbReference>
<evidence type="ECO:0000256" key="1">
    <source>
        <dbReference type="ARBA" id="ARBA00004167"/>
    </source>
</evidence>
<organism evidence="7 8">
    <name type="scientific">Phoenix dactylifera</name>
    <name type="common">Date palm</name>
    <dbReference type="NCBI Taxonomy" id="42345"/>
    <lineage>
        <taxon>Eukaryota</taxon>
        <taxon>Viridiplantae</taxon>
        <taxon>Streptophyta</taxon>
        <taxon>Embryophyta</taxon>
        <taxon>Tracheophyta</taxon>
        <taxon>Spermatophyta</taxon>
        <taxon>Magnoliopsida</taxon>
        <taxon>Liliopsida</taxon>
        <taxon>Arecaceae</taxon>
        <taxon>Coryphoideae</taxon>
        <taxon>Phoeniceae</taxon>
        <taxon>Phoenix</taxon>
    </lineage>
</organism>
<dbReference type="PRINTS" id="PR00360">
    <property type="entry name" value="C2DOMAIN"/>
</dbReference>
<dbReference type="CDD" id="cd00030">
    <property type="entry name" value="C2"/>
    <property type="match status" value="1"/>
</dbReference>
<dbReference type="InterPro" id="IPR011993">
    <property type="entry name" value="PH-like_dom_sf"/>
</dbReference>
<keyword evidence="4" id="KW-0472">Membrane</keyword>
<dbReference type="InterPro" id="IPR035892">
    <property type="entry name" value="C2_domain_sf"/>
</dbReference>
<gene>
    <name evidence="8" type="primary">LOC103715994</name>
</gene>
<dbReference type="InterPro" id="IPR044655">
    <property type="entry name" value="BAGP1-like"/>
</dbReference>
<evidence type="ECO:0000256" key="3">
    <source>
        <dbReference type="ARBA" id="ARBA00022989"/>
    </source>
</evidence>
<evidence type="ECO:0000313" key="8">
    <source>
        <dbReference type="RefSeq" id="XP_026663559.2"/>
    </source>
</evidence>
<keyword evidence="3" id="KW-1133">Transmembrane helix</keyword>
<dbReference type="PROSITE" id="PS50004">
    <property type="entry name" value="C2"/>
    <property type="match status" value="1"/>
</dbReference>
<name>A0A8B8J8W5_PHODC</name>
<keyword evidence="7" id="KW-1185">Reference proteome</keyword>
<evidence type="ECO:0000259" key="5">
    <source>
        <dbReference type="PROSITE" id="PS50004"/>
    </source>
</evidence>
<accession>A0A8B8J8W5</accession>
<dbReference type="Pfam" id="PF02893">
    <property type="entry name" value="GRAM"/>
    <property type="match status" value="1"/>
</dbReference>
<protein>
    <submittedName>
        <fullName evidence="8">BAG-associated GRAM protein 1 isoform X1</fullName>
    </submittedName>
</protein>
<evidence type="ECO:0000256" key="2">
    <source>
        <dbReference type="ARBA" id="ARBA00022692"/>
    </source>
</evidence>
<dbReference type="SUPFAM" id="SSF49562">
    <property type="entry name" value="C2 domain (Calcium/lipid-binding domain, CaLB)"/>
    <property type="match status" value="1"/>
</dbReference>